<dbReference type="Pfam" id="PF00892">
    <property type="entry name" value="EamA"/>
    <property type="match status" value="1"/>
</dbReference>
<comment type="subcellular location">
    <subcellularLocation>
        <location evidence="1">Cell membrane</location>
        <topology evidence="1">Multi-pass membrane protein</topology>
    </subcellularLocation>
</comment>
<evidence type="ECO:0000313" key="10">
    <source>
        <dbReference type="EMBL" id="KZE39805.1"/>
    </source>
</evidence>
<feature type="transmembrane region" description="Helical" evidence="8">
    <location>
        <begin position="7"/>
        <end position="26"/>
    </location>
</feature>
<feature type="transmembrane region" description="Helical" evidence="8">
    <location>
        <begin position="211"/>
        <end position="233"/>
    </location>
</feature>
<keyword evidence="3" id="KW-0813">Transport</keyword>
<dbReference type="GO" id="GO:0005886">
    <property type="term" value="C:plasma membrane"/>
    <property type="evidence" value="ECO:0007669"/>
    <property type="project" value="UniProtKB-SubCell"/>
</dbReference>
<feature type="transmembrane region" description="Helical" evidence="8">
    <location>
        <begin position="182"/>
        <end position="199"/>
    </location>
</feature>
<accession>A0A161R948</accession>
<evidence type="ECO:0000259" key="9">
    <source>
        <dbReference type="Pfam" id="PF00892"/>
    </source>
</evidence>
<name>A0A161R948_9BACL</name>
<feature type="transmembrane region" description="Helical" evidence="8">
    <location>
        <begin position="75"/>
        <end position="95"/>
    </location>
</feature>
<evidence type="ECO:0000256" key="4">
    <source>
        <dbReference type="ARBA" id="ARBA00022475"/>
    </source>
</evidence>
<keyword evidence="5 8" id="KW-0812">Transmembrane</keyword>
<sequence>MDSKEKAGIIWAASAYLIWGVLPIYWKSLGHVPSGEVLAQRIFWASITTGAVVLLLGQGKLLAGDLKALWKNQRAFWSLFGASVIISGNWFLFIWAVNNGHIVQTSLGYYINPLLSILLGIIFLKERLSSAEKAAVGLALLGVLIITVSHGTFPWLALGLAGTFAIYGFAKKTIHLDALRGLTIETAFIAPAAVVYLMWAETSDQLVFFDADMGTILLLVLSGAATAVPLVLFAKGAQNMPLYLLGFLQYIAPTMMLFLGVIVYGEAFGAIELIAFSFIWSGLVLVTVSKFRMMKKMRPAQEK</sequence>
<dbReference type="EMBL" id="LQNT01000001">
    <property type="protein sequence ID" value="KZE39805.1"/>
    <property type="molecule type" value="Genomic_DNA"/>
</dbReference>
<keyword evidence="4" id="KW-1003">Cell membrane</keyword>
<gene>
    <name evidence="10" type="ORF">AV656_00485</name>
</gene>
<keyword evidence="6 8" id="KW-1133">Transmembrane helix</keyword>
<dbReference type="PANTHER" id="PTHR22911:SF137">
    <property type="entry name" value="SOLUTE CARRIER FAMILY 35 MEMBER G2-RELATED"/>
    <property type="match status" value="1"/>
</dbReference>
<feature type="transmembrane region" description="Helical" evidence="8">
    <location>
        <begin position="270"/>
        <end position="288"/>
    </location>
</feature>
<dbReference type="NCBIfam" id="TIGR00688">
    <property type="entry name" value="rarD"/>
    <property type="match status" value="1"/>
</dbReference>
<evidence type="ECO:0000256" key="2">
    <source>
        <dbReference type="ARBA" id="ARBA00007362"/>
    </source>
</evidence>
<feature type="transmembrane region" description="Helical" evidence="8">
    <location>
        <begin position="131"/>
        <end position="147"/>
    </location>
</feature>
<dbReference type="InterPro" id="IPR000620">
    <property type="entry name" value="EamA_dom"/>
</dbReference>
<feature type="transmembrane region" description="Helical" evidence="8">
    <location>
        <begin position="153"/>
        <end position="170"/>
    </location>
</feature>
<comment type="caution">
    <text evidence="10">The sequence shown here is derived from an EMBL/GenBank/DDBJ whole genome shotgun (WGS) entry which is preliminary data.</text>
</comment>
<dbReference type="InterPro" id="IPR037185">
    <property type="entry name" value="EmrE-like"/>
</dbReference>
<feature type="transmembrane region" description="Helical" evidence="8">
    <location>
        <begin position="42"/>
        <end position="63"/>
    </location>
</feature>
<organism evidence="10 11">
    <name type="scientific">Bhargavaea cecembensis</name>
    <dbReference type="NCBI Taxonomy" id="394098"/>
    <lineage>
        <taxon>Bacteria</taxon>
        <taxon>Bacillati</taxon>
        <taxon>Bacillota</taxon>
        <taxon>Bacilli</taxon>
        <taxon>Bacillales</taxon>
        <taxon>Caryophanaceae</taxon>
        <taxon>Bhargavaea</taxon>
    </lineage>
</organism>
<dbReference type="SUPFAM" id="SSF103481">
    <property type="entry name" value="Multidrug resistance efflux transporter EmrE"/>
    <property type="match status" value="2"/>
</dbReference>
<keyword evidence="7 8" id="KW-0472">Membrane</keyword>
<dbReference type="RefSeq" id="WP_063177785.1">
    <property type="nucleotide sequence ID" value="NZ_LQNT01000001.1"/>
</dbReference>
<reference evidence="10 11" key="1">
    <citation type="submission" date="2016-01" db="EMBL/GenBank/DDBJ databases">
        <title>Whole genome sequencing of Bhargavaea cecembensis T14.</title>
        <authorList>
            <person name="Hong K.W."/>
        </authorList>
    </citation>
    <scope>NUCLEOTIDE SEQUENCE [LARGE SCALE GENOMIC DNA]</scope>
    <source>
        <strain evidence="10 11">T14</strain>
    </source>
</reference>
<evidence type="ECO:0000256" key="3">
    <source>
        <dbReference type="ARBA" id="ARBA00022448"/>
    </source>
</evidence>
<dbReference type="PANTHER" id="PTHR22911">
    <property type="entry name" value="ACYL-MALONYL CONDENSING ENZYME-RELATED"/>
    <property type="match status" value="1"/>
</dbReference>
<feature type="transmembrane region" description="Helical" evidence="8">
    <location>
        <begin position="242"/>
        <end position="264"/>
    </location>
</feature>
<proteinExistence type="inferred from homology"/>
<evidence type="ECO:0000256" key="7">
    <source>
        <dbReference type="ARBA" id="ARBA00023136"/>
    </source>
</evidence>
<evidence type="ECO:0000256" key="5">
    <source>
        <dbReference type="ARBA" id="ARBA00022692"/>
    </source>
</evidence>
<evidence type="ECO:0000313" key="11">
    <source>
        <dbReference type="Proteomes" id="UP000076490"/>
    </source>
</evidence>
<evidence type="ECO:0000256" key="6">
    <source>
        <dbReference type="ARBA" id="ARBA00022989"/>
    </source>
</evidence>
<dbReference type="OrthoDB" id="369870at2"/>
<feature type="transmembrane region" description="Helical" evidence="8">
    <location>
        <begin position="107"/>
        <end position="124"/>
    </location>
</feature>
<protein>
    <submittedName>
        <fullName evidence="10">Transporter</fullName>
    </submittedName>
</protein>
<feature type="domain" description="EamA" evidence="9">
    <location>
        <begin position="7"/>
        <end position="147"/>
    </location>
</feature>
<dbReference type="AlphaFoldDB" id="A0A161R948"/>
<evidence type="ECO:0000256" key="1">
    <source>
        <dbReference type="ARBA" id="ARBA00004651"/>
    </source>
</evidence>
<dbReference type="InterPro" id="IPR004626">
    <property type="entry name" value="RarD"/>
</dbReference>
<evidence type="ECO:0000256" key="8">
    <source>
        <dbReference type="SAM" id="Phobius"/>
    </source>
</evidence>
<dbReference type="Proteomes" id="UP000076490">
    <property type="component" value="Unassembled WGS sequence"/>
</dbReference>
<comment type="similarity">
    <text evidence="2">Belongs to the EamA transporter family.</text>
</comment>